<organism evidence="2 3">
    <name type="scientific">candidate division KSB3 bacterium</name>
    <dbReference type="NCBI Taxonomy" id="2044937"/>
    <lineage>
        <taxon>Bacteria</taxon>
        <taxon>candidate division KSB3</taxon>
    </lineage>
</organism>
<dbReference type="EMBL" id="WJJP01000665">
    <property type="protein sequence ID" value="MBD3326957.1"/>
    <property type="molecule type" value="Genomic_DNA"/>
</dbReference>
<dbReference type="Gene3D" id="3.20.20.210">
    <property type="match status" value="1"/>
</dbReference>
<feature type="domain" description="Uroporphyrinogen decarboxylase (URO-D)" evidence="1">
    <location>
        <begin position="277"/>
        <end position="415"/>
    </location>
</feature>
<accession>A0A9D5JZ60</accession>
<proteinExistence type="predicted"/>
<dbReference type="PANTHER" id="PTHR47099:SF1">
    <property type="entry name" value="METHYLCOBAMIDE:COM METHYLTRANSFERASE MTBA"/>
    <property type="match status" value="1"/>
</dbReference>
<protein>
    <submittedName>
        <fullName evidence="2">Methyltransferase</fullName>
    </submittedName>
</protein>
<name>A0A9D5JZ60_9BACT</name>
<keyword evidence="2" id="KW-0808">Transferase</keyword>
<dbReference type="SUPFAM" id="SSF51726">
    <property type="entry name" value="UROD/MetE-like"/>
    <property type="match status" value="1"/>
</dbReference>
<evidence type="ECO:0000313" key="2">
    <source>
        <dbReference type="EMBL" id="MBD3326957.1"/>
    </source>
</evidence>
<dbReference type="GO" id="GO:0006779">
    <property type="term" value="P:porphyrin-containing compound biosynthetic process"/>
    <property type="evidence" value="ECO:0007669"/>
    <property type="project" value="InterPro"/>
</dbReference>
<dbReference type="AlphaFoldDB" id="A0A9D5JZ60"/>
<dbReference type="InterPro" id="IPR052024">
    <property type="entry name" value="Methanogen_methyltrans"/>
</dbReference>
<comment type="caution">
    <text evidence="2">The sequence shown here is derived from an EMBL/GenBank/DDBJ whole genome shotgun (WGS) entry which is preliminary data.</text>
</comment>
<reference evidence="2" key="1">
    <citation type="submission" date="2019-11" db="EMBL/GenBank/DDBJ databases">
        <title>Microbial mats filling the niche in hypersaline microbial mats.</title>
        <authorList>
            <person name="Wong H.L."/>
            <person name="Macleod F.I."/>
            <person name="White R.A. III"/>
            <person name="Burns B.P."/>
        </authorList>
    </citation>
    <scope>NUCLEOTIDE SEQUENCE</scope>
    <source>
        <strain evidence="2">Rbin_158</strain>
    </source>
</reference>
<dbReference type="Pfam" id="PF01208">
    <property type="entry name" value="URO-D"/>
    <property type="match status" value="1"/>
</dbReference>
<dbReference type="GO" id="GO:0004853">
    <property type="term" value="F:uroporphyrinogen decarboxylase activity"/>
    <property type="evidence" value="ECO:0007669"/>
    <property type="project" value="InterPro"/>
</dbReference>
<evidence type="ECO:0000259" key="1">
    <source>
        <dbReference type="Pfam" id="PF01208"/>
    </source>
</evidence>
<dbReference type="GO" id="GO:0032259">
    <property type="term" value="P:methylation"/>
    <property type="evidence" value="ECO:0007669"/>
    <property type="project" value="UniProtKB-KW"/>
</dbReference>
<dbReference type="Proteomes" id="UP000649604">
    <property type="component" value="Unassembled WGS sequence"/>
</dbReference>
<keyword evidence="2" id="KW-0489">Methyltransferase</keyword>
<dbReference type="PANTHER" id="PTHR47099">
    <property type="entry name" value="METHYLCOBAMIDE:COM METHYLTRANSFERASE MTBA"/>
    <property type="match status" value="1"/>
</dbReference>
<dbReference type="InterPro" id="IPR038071">
    <property type="entry name" value="UROD/MetE-like_sf"/>
</dbReference>
<dbReference type="GO" id="GO:0008168">
    <property type="term" value="F:methyltransferase activity"/>
    <property type="evidence" value="ECO:0007669"/>
    <property type="project" value="UniProtKB-KW"/>
</dbReference>
<sequence length="421" mass="48189">MTSRERVRRVLNHQEADRVPVDLGSSPVTGIQASMYAQLKEALGITTGAITVYEPYQMLAEVEEPVKQALGVDTAGIEFPVTIFGYKNENWKPFTMFDGTEVLISGHFEYDVLENGDIVQYPKGDRSAPPSGIMPKDGYYFDSIVRQEPIEEDKLDAKEWVEQSYSVYTDEDLRFLEETARHYYDNTEYALLGNFWGAGFGDIAFVPGPAIPYPKGIRDPQEWYMSTVIRKQYVKDIYHYAFEIQMKNLELYYQAVGDRLDIVVMSGTDFGSQRGPFISQAAYRELYKPLHKTMNDWVHEHTNWKTFFHTCGSIIELMDDFYEAGIDILNPVQVSAKGMDPEFLKTNYGEKFVFWGGAVNPQQTLPFGTPEAVREEVAHNLNVFKQDGGFVFNNVHNIQSNIPIENLMAMFETLKDQWAYS</sequence>
<dbReference type="InterPro" id="IPR000257">
    <property type="entry name" value="Uroporphyrinogen_deCOase"/>
</dbReference>
<evidence type="ECO:0000313" key="3">
    <source>
        <dbReference type="Proteomes" id="UP000649604"/>
    </source>
</evidence>
<gene>
    <name evidence="2" type="ORF">GF339_20395</name>
</gene>